<dbReference type="InterPro" id="IPR004601">
    <property type="entry name" value="UvdE"/>
</dbReference>
<evidence type="ECO:0000256" key="1">
    <source>
        <dbReference type="ARBA" id="ARBA00022722"/>
    </source>
</evidence>
<dbReference type="InterPro" id="IPR036237">
    <property type="entry name" value="Xyl_isomerase-like_sf"/>
</dbReference>
<dbReference type="GO" id="GO:0016787">
    <property type="term" value="F:hydrolase activity"/>
    <property type="evidence" value="ECO:0007669"/>
    <property type="project" value="UniProtKB-KW"/>
</dbReference>
<keyword evidence="4" id="KW-0228">DNA excision</keyword>
<evidence type="ECO:0000256" key="3">
    <source>
        <dbReference type="ARBA" id="ARBA00022763"/>
    </source>
</evidence>
<evidence type="ECO:0000313" key="7">
    <source>
        <dbReference type="EMBL" id="CAB4160363.1"/>
    </source>
</evidence>
<keyword evidence="6" id="KW-0234">DNA repair</keyword>
<keyword evidence="3" id="KW-0227">DNA damage</keyword>
<name>A0A6J5NNE2_9CAUD</name>
<dbReference type="PANTHER" id="PTHR31290">
    <property type="entry name" value="UV-DAMAGE ENDONUCLEASE"/>
    <property type="match status" value="1"/>
</dbReference>
<evidence type="ECO:0000256" key="5">
    <source>
        <dbReference type="ARBA" id="ARBA00022801"/>
    </source>
</evidence>
<gene>
    <name evidence="7" type="ORF">UFOVP723_153</name>
</gene>
<dbReference type="SUPFAM" id="SSF51658">
    <property type="entry name" value="Xylose isomerase-like"/>
    <property type="match status" value="1"/>
</dbReference>
<dbReference type="NCBIfam" id="TIGR00629">
    <property type="entry name" value="uvde"/>
    <property type="match status" value="1"/>
</dbReference>
<keyword evidence="1" id="KW-0540">Nuclease</keyword>
<dbReference type="Pfam" id="PF03851">
    <property type="entry name" value="UvdE"/>
    <property type="match status" value="1"/>
</dbReference>
<dbReference type="GO" id="GO:0006289">
    <property type="term" value="P:nucleotide-excision repair"/>
    <property type="evidence" value="ECO:0007669"/>
    <property type="project" value="InterPro"/>
</dbReference>
<reference evidence="7" key="1">
    <citation type="submission" date="2020-04" db="EMBL/GenBank/DDBJ databases">
        <authorList>
            <person name="Chiriac C."/>
            <person name="Salcher M."/>
            <person name="Ghai R."/>
            <person name="Kavagutti S V."/>
        </authorList>
    </citation>
    <scope>NUCLEOTIDE SEQUENCE</scope>
</reference>
<accession>A0A6J5NNE2</accession>
<protein>
    <submittedName>
        <fullName evidence="7">Uve UV damage repair endonuclease</fullName>
    </submittedName>
</protein>
<dbReference type="GO" id="GO:0004519">
    <property type="term" value="F:endonuclease activity"/>
    <property type="evidence" value="ECO:0007669"/>
    <property type="project" value="UniProtKB-KW"/>
</dbReference>
<evidence type="ECO:0000256" key="6">
    <source>
        <dbReference type="ARBA" id="ARBA00023204"/>
    </source>
</evidence>
<dbReference type="Gene3D" id="3.20.20.150">
    <property type="entry name" value="Divalent-metal-dependent TIM barrel enzymes"/>
    <property type="match status" value="1"/>
</dbReference>
<dbReference type="GO" id="GO:0009411">
    <property type="term" value="P:response to UV"/>
    <property type="evidence" value="ECO:0007669"/>
    <property type="project" value="InterPro"/>
</dbReference>
<dbReference type="EMBL" id="LR796697">
    <property type="protein sequence ID" value="CAB4160363.1"/>
    <property type="molecule type" value="Genomic_DNA"/>
</dbReference>
<keyword evidence="2 7" id="KW-0255">Endonuclease</keyword>
<sequence>MIRFGYCCINTQLSNAGIRTGRAMIDRKFRLGGLQLASDIALANARDLLPILQWNEQHGIRLFRIGSELFPRWNHYELHDLPGIEEITRHLRAAGDYAKQHGHRLTTHPGPFHILGSPDDVVVDNSLVSLERHSELFDLMGFAPSFDNLINIHVGATYNDKPGTIARWLHNYYRLSDACRARLVIENDDKASMYSVRELYEYLHVPTAIPITFDYWHHTFNTGDLSEREAFFLARETWDRHNVIQCTHYSESRRREAQILIERMFAHHNIAMDDLPKWPTFHKQYKEFTKIKEQAHADFITQLPNTYGVLALDIEVEAKAKEQSLQQLGVICCQENNIPIIL</sequence>
<evidence type="ECO:0000256" key="2">
    <source>
        <dbReference type="ARBA" id="ARBA00022759"/>
    </source>
</evidence>
<dbReference type="PANTHER" id="PTHR31290:SF5">
    <property type="entry name" value="UV-DAMAGE ENDONUCLEASE"/>
    <property type="match status" value="1"/>
</dbReference>
<proteinExistence type="predicted"/>
<organism evidence="7">
    <name type="scientific">uncultured Caudovirales phage</name>
    <dbReference type="NCBI Taxonomy" id="2100421"/>
    <lineage>
        <taxon>Viruses</taxon>
        <taxon>Duplodnaviria</taxon>
        <taxon>Heunggongvirae</taxon>
        <taxon>Uroviricota</taxon>
        <taxon>Caudoviricetes</taxon>
        <taxon>Peduoviridae</taxon>
        <taxon>Maltschvirus</taxon>
        <taxon>Maltschvirus maltsch</taxon>
    </lineage>
</organism>
<evidence type="ECO:0000256" key="4">
    <source>
        <dbReference type="ARBA" id="ARBA00022769"/>
    </source>
</evidence>
<keyword evidence="5" id="KW-0378">Hydrolase</keyword>